<dbReference type="EMBL" id="FNPI01000006">
    <property type="protein sequence ID" value="SDZ10162.1"/>
    <property type="molecule type" value="Genomic_DNA"/>
</dbReference>
<dbReference type="GO" id="GO:0043456">
    <property type="term" value="P:regulation of pentose-phosphate shunt"/>
    <property type="evidence" value="ECO:0007669"/>
    <property type="project" value="TreeGrafter"/>
</dbReference>
<protein>
    <submittedName>
        <fullName evidence="3">Probable phosphoglycerate mutase</fullName>
    </submittedName>
</protein>
<dbReference type="SMART" id="SM00855">
    <property type="entry name" value="PGAM"/>
    <property type="match status" value="1"/>
</dbReference>
<evidence type="ECO:0000313" key="3">
    <source>
        <dbReference type="EMBL" id="SDZ10162.1"/>
    </source>
</evidence>
<name>A0A1H3Q9F0_9BACI</name>
<organism evidence="3 4">
    <name type="scientific">Evansella caseinilytica</name>
    <dbReference type="NCBI Taxonomy" id="1503961"/>
    <lineage>
        <taxon>Bacteria</taxon>
        <taxon>Bacillati</taxon>
        <taxon>Bacillota</taxon>
        <taxon>Bacilli</taxon>
        <taxon>Bacillales</taxon>
        <taxon>Bacillaceae</taxon>
        <taxon>Evansella</taxon>
    </lineage>
</organism>
<dbReference type="PIRSF" id="PIRSF000709">
    <property type="entry name" value="6PFK_2-Ptase"/>
    <property type="match status" value="1"/>
</dbReference>
<reference evidence="4" key="1">
    <citation type="submission" date="2016-10" db="EMBL/GenBank/DDBJ databases">
        <authorList>
            <person name="Varghese N."/>
            <person name="Submissions S."/>
        </authorList>
    </citation>
    <scope>NUCLEOTIDE SEQUENCE [LARGE SCALE GENOMIC DNA]</scope>
    <source>
        <strain evidence="4">SP</strain>
    </source>
</reference>
<evidence type="ECO:0000256" key="2">
    <source>
        <dbReference type="PIRSR" id="PIRSR613078-2"/>
    </source>
</evidence>
<dbReference type="AlphaFoldDB" id="A0A1H3Q9F0"/>
<dbReference type="InterPro" id="IPR051695">
    <property type="entry name" value="Phosphoglycerate_Mutase"/>
</dbReference>
<dbReference type="PROSITE" id="PS00175">
    <property type="entry name" value="PG_MUTASE"/>
    <property type="match status" value="1"/>
</dbReference>
<dbReference type="InterPro" id="IPR001345">
    <property type="entry name" value="PG/BPGM_mutase_AS"/>
</dbReference>
<feature type="binding site" evidence="2">
    <location>
        <position position="58"/>
    </location>
    <ligand>
        <name>substrate</name>
    </ligand>
</feature>
<evidence type="ECO:0000256" key="1">
    <source>
        <dbReference type="ARBA" id="ARBA00022801"/>
    </source>
</evidence>
<dbReference type="GO" id="GO:0004331">
    <property type="term" value="F:fructose-2,6-bisphosphate 2-phosphatase activity"/>
    <property type="evidence" value="ECO:0007669"/>
    <property type="project" value="TreeGrafter"/>
</dbReference>
<dbReference type="CDD" id="cd07067">
    <property type="entry name" value="HP_PGM_like"/>
    <property type="match status" value="1"/>
</dbReference>
<dbReference type="GO" id="GO:0045820">
    <property type="term" value="P:negative regulation of glycolytic process"/>
    <property type="evidence" value="ECO:0007669"/>
    <property type="project" value="TreeGrafter"/>
</dbReference>
<dbReference type="Gene3D" id="3.40.50.1240">
    <property type="entry name" value="Phosphoglycerate mutase-like"/>
    <property type="match status" value="1"/>
</dbReference>
<proteinExistence type="predicted"/>
<gene>
    <name evidence="3" type="ORF">SAMN05421736_10682</name>
</gene>
<dbReference type="Pfam" id="PF00300">
    <property type="entry name" value="His_Phos_1"/>
    <property type="match status" value="1"/>
</dbReference>
<evidence type="ECO:0000313" key="4">
    <source>
        <dbReference type="Proteomes" id="UP000198935"/>
    </source>
</evidence>
<dbReference type="InterPro" id="IPR013078">
    <property type="entry name" value="His_Pase_superF_clade-1"/>
</dbReference>
<dbReference type="GO" id="GO:0005829">
    <property type="term" value="C:cytosol"/>
    <property type="evidence" value="ECO:0007669"/>
    <property type="project" value="TreeGrafter"/>
</dbReference>
<dbReference type="PANTHER" id="PTHR46517:SF1">
    <property type="entry name" value="FRUCTOSE-2,6-BISPHOSPHATASE TIGAR"/>
    <property type="match status" value="1"/>
</dbReference>
<sequence length="78" mass="8955">MLTLYITRHGETLWNTQKKMQGWNDCELTEKGKKNARYLSARLKETTFHSVYSSPSKRAVSTTTLICSGRSILNSSLW</sequence>
<dbReference type="SUPFAM" id="SSF53254">
    <property type="entry name" value="Phosphoglycerate mutase-like"/>
    <property type="match status" value="1"/>
</dbReference>
<dbReference type="InterPro" id="IPR029033">
    <property type="entry name" value="His_PPase_superfam"/>
</dbReference>
<dbReference type="PANTHER" id="PTHR46517">
    <property type="entry name" value="FRUCTOSE-2,6-BISPHOSPHATASE TIGAR"/>
    <property type="match status" value="1"/>
</dbReference>
<dbReference type="STRING" id="1503961.SAMN05421736_10682"/>
<feature type="binding site" evidence="2">
    <location>
        <begin position="8"/>
        <end position="15"/>
    </location>
    <ligand>
        <name>substrate</name>
    </ligand>
</feature>
<accession>A0A1H3Q9F0</accession>
<keyword evidence="4" id="KW-1185">Reference proteome</keyword>
<keyword evidence="1" id="KW-0378">Hydrolase</keyword>
<dbReference type="Proteomes" id="UP000198935">
    <property type="component" value="Unassembled WGS sequence"/>
</dbReference>